<organism evidence="1 2">
    <name type="scientific">Klebsiella variicola</name>
    <dbReference type="NCBI Taxonomy" id="244366"/>
    <lineage>
        <taxon>Bacteria</taxon>
        <taxon>Pseudomonadati</taxon>
        <taxon>Pseudomonadota</taxon>
        <taxon>Gammaproteobacteria</taxon>
        <taxon>Enterobacterales</taxon>
        <taxon>Enterobacteriaceae</taxon>
        <taxon>Klebsiella/Raoultella group</taxon>
        <taxon>Klebsiella</taxon>
        <taxon>Klebsiella pneumoniae complex</taxon>
    </lineage>
</organism>
<reference evidence="1 2" key="1">
    <citation type="submission" date="2018-06" db="EMBL/GenBank/DDBJ databases">
        <authorList>
            <consortium name="Pathogen Informatics"/>
            <person name="Doyle S."/>
        </authorList>
    </citation>
    <scope>NUCLEOTIDE SEQUENCE [LARGE SCALE GENOMIC DNA]</scope>
    <source>
        <strain evidence="1 2">NCTC9177</strain>
    </source>
</reference>
<sequence>MLFDGARDQSDTTLLATNGGATGVAIKLYEDDQKTRRSASAKCPKITRFVAGATCRHRLC</sequence>
<evidence type="ECO:0000313" key="2">
    <source>
        <dbReference type="Proteomes" id="UP000254545"/>
    </source>
</evidence>
<name>A0A7H4MQT4_KLEVA</name>
<evidence type="ECO:0000313" key="1">
    <source>
        <dbReference type="EMBL" id="STS92684.1"/>
    </source>
</evidence>
<protein>
    <submittedName>
        <fullName evidence="1">Fimbrial protein</fullName>
    </submittedName>
</protein>
<accession>A0A7H4MQT4</accession>
<gene>
    <name evidence="1" type="ORF">NCTC9177_06636</name>
</gene>
<proteinExistence type="predicted"/>
<dbReference type="AlphaFoldDB" id="A0A7H4MQT4"/>
<comment type="caution">
    <text evidence="1">The sequence shown here is derived from an EMBL/GenBank/DDBJ whole genome shotgun (WGS) entry which is preliminary data.</text>
</comment>
<dbReference type="EMBL" id="UGKR01000003">
    <property type="protein sequence ID" value="STS92684.1"/>
    <property type="molecule type" value="Genomic_DNA"/>
</dbReference>
<dbReference type="Proteomes" id="UP000254545">
    <property type="component" value="Unassembled WGS sequence"/>
</dbReference>